<accession>A0A4D6L6Y8</accession>
<gene>
    <name evidence="1" type="ORF">DEO72_LG2g4623</name>
</gene>
<name>A0A4D6L6Y8_VIGUN</name>
<reference evidence="1 2" key="1">
    <citation type="submission" date="2019-04" db="EMBL/GenBank/DDBJ databases">
        <title>An improved genome assembly and genetic linkage map for asparagus bean, Vigna unguiculata ssp. sesquipedialis.</title>
        <authorList>
            <person name="Xia Q."/>
            <person name="Zhang R."/>
            <person name="Dong Y."/>
        </authorList>
    </citation>
    <scope>NUCLEOTIDE SEQUENCE [LARGE SCALE GENOMIC DNA]</scope>
    <source>
        <tissue evidence="1">Leaf</tissue>
    </source>
</reference>
<dbReference type="Proteomes" id="UP000501690">
    <property type="component" value="Linkage Group LG2"/>
</dbReference>
<organism evidence="1 2">
    <name type="scientific">Vigna unguiculata</name>
    <name type="common">Cowpea</name>
    <dbReference type="NCBI Taxonomy" id="3917"/>
    <lineage>
        <taxon>Eukaryota</taxon>
        <taxon>Viridiplantae</taxon>
        <taxon>Streptophyta</taxon>
        <taxon>Embryophyta</taxon>
        <taxon>Tracheophyta</taxon>
        <taxon>Spermatophyta</taxon>
        <taxon>Magnoliopsida</taxon>
        <taxon>eudicotyledons</taxon>
        <taxon>Gunneridae</taxon>
        <taxon>Pentapetalae</taxon>
        <taxon>rosids</taxon>
        <taxon>fabids</taxon>
        <taxon>Fabales</taxon>
        <taxon>Fabaceae</taxon>
        <taxon>Papilionoideae</taxon>
        <taxon>50 kb inversion clade</taxon>
        <taxon>NPAAA clade</taxon>
        <taxon>indigoferoid/millettioid clade</taxon>
        <taxon>Phaseoleae</taxon>
        <taxon>Vigna</taxon>
    </lineage>
</organism>
<dbReference type="EMBL" id="CP039346">
    <property type="protein sequence ID" value="QCD84272.1"/>
    <property type="molecule type" value="Genomic_DNA"/>
</dbReference>
<dbReference type="AlphaFoldDB" id="A0A4D6L6Y8"/>
<protein>
    <submittedName>
        <fullName evidence="1">Uncharacterized protein</fullName>
    </submittedName>
</protein>
<proteinExistence type="predicted"/>
<keyword evidence="2" id="KW-1185">Reference proteome</keyword>
<sequence>MCIRDRAGGASRRFSCRRELRLRGEPVAFAAGGGGGVHRDGMPRSVSALRGCFLQREASDAERFGRGVREARWAREEAL</sequence>
<evidence type="ECO:0000313" key="1">
    <source>
        <dbReference type="EMBL" id="QCD84272.1"/>
    </source>
</evidence>
<evidence type="ECO:0000313" key="2">
    <source>
        <dbReference type="Proteomes" id="UP000501690"/>
    </source>
</evidence>